<dbReference type="PANTHER" id="PTHR30566">
    <property type="entry name" value="YNAI-RELATED MECHANOSENSITIVE ION CHANNEL"/>
    <property type="match status" value="1"/>
</dbReference>
<evidence type="ECO:0000259" key="6">
    <source>
        <dbReference type="Pfam" id="PF00924"/>
    </source>
</evidence>
<proteinExistence type="predicted"/>
<organism evidence="7 8">
    <name type="scientific">Salinisphaera aquimarina</name>
    <dbReference type="NCBI Taxonomy" id="2094031"/>
    <lineage>
        <taxon>Bacteria</taxon>
        <taxon>Pseudomonadati</taxon>
        <taxon>Pseudomonadota</taxon>
        <taxon>Gammaproteobacteria</taxon>
        <taxon>Salinisphaerales</taxon>
        <taxon>Salinisphaeraceae</taxon>
        <taxon>Salinisphaera</taxon>
    </lineage>
</organism>
<sequence>MPETTRSLVGAWAVTGGMAICAALGLLAVYCLLIAMARRLTARRDIAHKFLDDCAYAGGTVVFLLTLQTVWQAHTTALLPWIQVVRHLTGLCLILALTWAAMRATSAIGDVVVGMNPAVEGRHHTARKLETQARFISRGLSVLIAIIGVAAALMTFPSIRQLGTSLLASAGIGGLILGFAARPVIGNLFAGLQIALSQPFRIEDVLKVEGNWCWVEDITTTYVVLRAWDMRRIIVPLQWFIENPFENWTRDTTNLFAPVLIWLDYRMPIEPIRNEFQRLLDTDGAWDGKVGHTQVVDANEHAMQVRFLLSAGDSITLWHFRCRVREAMLDFIQREYPQYLPTVRARLKDNDSASGLF</sequence>
<evidence type="ECO:0000256" key="2">
    <source>
        <dbReference type="ARBA" id="ARBA00022692"/>
    </source>
</evidence>
<dbReference type="Gene3D" id="1.10.287.1260">
    <property type="match status" value="1"/>
</dbReference>
<gene>
    <name evidence="7" type="ORF">ACFOSU_16630</name>
</gene>
<dbReference type="Pfam" id="PF00924">
    <property type="entry name" value="MS_channel_2nd"/>
    <property type="match status" value="1"/>
</dbReference>
<feature type="domain" description="Mechanosensitive ion channel MscS" evidence="6">
    <location>
        <begin position="184"/>
        <end position="250"/>
    </location>
</feature>
<evidence type="ECO:0000313" key="8">
    <source>
        <dbReference type="Proteomes" id="UP001595462"/>
    </source>
</evidence>
<feature type="transmembrane region" description="Helical" evidence="5">
    <location>
        <begin position="54"/>
        <end position="71"/>
    </location>
</feature>
<feature type="transmembrane region" description="Helical" evidence="5">
    <location>
        <begin position="12"/>
        <end position="33"/>
    </location>
</feature>
<evidence type="ECO:0000256" key="3">
    <source>
        <dbReference type="ARBA" id="ARBA00022989"/>
    </source>
</evidence>
<dbReference type="EMBL" id="JBHRSS010000008">
    <property type="protein sequence ID" value="MFC3105498.1"/>
    <property type="molecule type" value="Genomic_DNA"/>
</dbReference>
<feature type="transmembrane region" description="Helical" evidence="5">
    <location>
        <begin position="162"/>
        <end position="181"/>
    </location>
</feature>
<dbReference type="InterPro" id="IPR006685">
    <property type="entry name" value="MscS_channel_2nd"/>
</dbReference>
<comment type="subcellular location">
    <subcellularLocation>
        <location evidence="1">Membrane</location>
    </subcellularLocation>
</comment>
<dbReference type="SUPFAM" id="SSF50182">
    <property type="entry name" value="Sm-like ribonucleoproteins"/>
    <property type="match status" value="1"/>
</dbReference>
<keyword evidence="4 5" id="KW-0472">Membrane</keyword>
<name>A0ABV7ERT3_9GAMM</name>
<evidence type="ECO:0000313" key="7">
    <source>
        <dbReference type="EMBL" id="MFC3105498.1"/>
    </source>
</evidence>
<protein>
    <submittedName>
        <fullName evidence="7">Mechanosensitive ion channel family protein</fullName>
    </submittedName>
</protein>
<dbReference type="InterPro" id="IPR010920">
    <property type="entry name" value="LSM_dom_sf"/>
</dbReference>
<reference evidence="8" key="1">
    <citation type="journal article" date="2019" name="Int. J. Syst. Evol. Microbiol.">
        <title>The Global Catalogue of Microorganisms (GCM) 10K type strain sequencing project: providing services to taxonomists for standard genome sequencing and annotation.</title>
        <authorList>
            <consortium name="The Broad Institute Genomics Platform"/>
            <consortium name="The Broad Institute Genome Sequencing Center for Infectious Disease"/>
            <person name="Wu L."/>
            <person name="Ma J."/>
        </authorList>
    </citation>
    <scope>NUCLEOTIDE SEQUENCE [LARGE SCALE GENOMIC DNA]</scope>
    <source>
        <strain evidence="8">KCTC 52640</strain>
    </source>
</reference>
<keyword evidence="2 5" id="KW-0812">Transmembrane</keyword>
<evidence type="ECO:0000256" key="4">
    <source>
        <dbReference type="ARBA" id="ARBA00023136"/>
    </source>
</evidence>
<evidence type="ECO:0000256" key="1">
    <source>
        <dbReference type="ARBA" id="ARBA00004370"/>
    </source>
</evidence>
<dbReference type="RefSeq" id="WP_380691040.1">
    <property type="nucleotide sequence ID" value="NZ_JBHRSS010000008.1"/>
</dbReference>
<keyword evidence="3 5" id="KW-1133">Transmembrane helix</keyword>
<dbReference type="InterPro" id="IPR023408">
    <property type="entry name" value="MscS_beta-dom_sf"/>
</dbReference>
<accession>A0ABV7ERT3</accession>
<dbReference type="Proteomes" id="UP001595462">
    <property type="component" value="Unassembled WGS sequence"/>
</dbReference>
<comment type="caution">
    <text evidence="7">The sequence shown here is derived from an EMBL/GenBank/DDBJ whole genome shotgun (WGS) entry which is preliminary data.</text>
</comment>
<evidence type="ECO:0000256" key="5">
    <source>
        <dbReference type="SAM" id="Phobius"/>
    </source>
</evidence>
<keyword evidence="8" id="KW-1185">Reference proteome</keyword>
<dbReference type="PANTHER" id="PTHR30566:SF25">
    <property type="entry name" value="INNER MEMBRANE PROTEIN"/>
    <property type="match status" value="1"/>
</dbReference>
<dbReference type="Gene3D" id="2.30.30.60">
    <property type="match status" value="1"/>
</dbReference>
<feature type="transmembrane region" description="Helical" evidence="5">
    <location>
        <begin position="135"/>
        <end position="156"/>
    </location>
</feature>
<feature type="transmembrane region" description="Helical" evidence="5">
    <location>
        <begin position="77"/>
        <end position="100"/>
    </location>
</feature>